<evidence type="ECO:0000256" key="1">
    <source>
        <dbReference type="SAM" id="Coils"/>
    </source>
</evidence>
<evidence type="ECO:0000313" key="5">
    <source>
        <dbReference type="Proteomes" id="UP000184301"/>
    </source>
</evidence>
<keyword evidence="1" id="KW-0175">Coiled coil</keyword>
<gene>
    <name evidence="4" type="ORF">SAMN02745243_02429</name>
</gene>
<keyword evidence="5" id="KW-1185">Reference proteome</keyword>
<dbReference type="PANTHER" id="PTHR41259:SF1">
    <property type="entry name" value="DOUBLE-STRAND BREAK REPAIR RAD50 ATPASE, PUTATIVE-RELATED"/>
    <property type="match status" value="1"/>
</dbReference>
<dbReference type="OrthoDB" id="9764467at2"/>
<feature type="transmembrane region" description="Helical" evidence="2">
    <location>
        <begin position="322"/>
        <end position="339"/>
    </location>
</feature>
<reference evidence="4 5" key="1">
    <citation type="submission" date="2016-11" db="EMBL/GenBank/DDBJ databases">
        <authorList>
            <person name="Jaros S."/>
            <person name="Januszkiewicz K."/>
            <person name="Wedrychowicz H."/>
        </authorList>
    </citation>
    <scope>NUCLEOTIDE SEQUENCE [LARGE SCALE GENOMIC DNA]</scope>
    <source>
        <strain evidence="4 5">DSM 15480</strain>
    </source>
</reference>
<dbReference type="AlphaFoldDB" id="A0A1M6QHN5"/>
<dbReference type="Proteomes" id="UP000184301">
    <property type="component" value="Unassembled WGS sequence"/>
</dbReference>
<dbReference type="EMBL" id="FQZY01000034">
    <property type="protein sequence ID" value="SHK19675.1"/>
    <property type="molecule type" value="Genomic_DNA"/>
</dbReference>
<keyword evidence="2" id="KW-0472">Membrane</keyword>
<sequence>MMQIRELYLKNFGKFSDRTFLIRGGIHIFYGENEFGKSTLYTFIKGMLFGIERGRGRASRNDTFSQYEPWENPNYYAGVMRFCCDGKNFRLERSFDKYSKSSSLICEDDGEELSLEQGDLDMLLQNMTASTFENTIAVGQLCVETNQELSKELKNYAANYYATGNSDINLQGALDHLQSKRKAADAAMKQVAQEKARARAKVEQEKNYVHRDLEKLKRDEAEIELEIRKNASLARQLETEIQAMEAEERKRRAEEERAERERVEAECTKEEYMEKERTTDGCVEEECAEEEYAEFAKPTESPKPAESAKSTEPLWKAVGRHYVTIIIALVAAVAALLAVPKPWNYLGALGAAVIAIAVLSFQVLSDRSREVQEQTALREREEQERAWKEQERAREELERERERLERERAVAEAEARAARETAEREAKLAREAAEAARLAAARELEQTRQAARRRSALQEKKNRVDKLHWESNRIQAELQEKQVMYSNLEEQLSELDEVSEEYMQQNRKSQALLLAEQELTTISKEIVGEFGNVLNDKASAVIAAITEEKYTKLYIDEKLNMFLLTQEKRIPIEQVSRGTIEQVYFALRMAAAEILYGEEFPVILDDTFVFYDENRLKTTLKWLSEHKKQVIIFTCQKREADMLSRLGISYSMN</sequence>
<dbReference type="InterPro" id="IPR038729">
    <property type="entry name" value="Rad50/SbcC_AAA"/>
</dbReference>
<protein>
    <submittedName>
        <fullName evidence="4">AAA domain-containing protein</fullName>
    </submittedName>
</protein>
<dbReference type="STRING" id="1121950.SAMN02745243_02429"/>
<dbReference type="Pfam" id="PF13476">
    <property type="entry name" value="AAA_23"/>
    <property type="match status" value="1"/>
</dbReference>
<feature type="coiled-coil region" evidence="1">
    <location>
        <begin position="378"/>
        <end position="508"/>
    </location>
</feature>
<evidence type="ECO:0000259" key="3">
    <source>
        <dbReference type="Pfam" id="PF13476"/>
    </source>
</evidence>
<name>A0A1M6QHN5_9FIRM</name>
<feature type="coiled-coil region" evidence="1">
    <location>
        <begin position="174"/>
        <end position="278"/>
    </location>
</feature>
<dbReference type="InterPro" id="IPR027417">
    <property type="entry name" value="P-loop_NTPase"/>
</dbReference>
<feature type="transmembrane region" description="Helical" evidence="2">
    <location>
        <begin position="345"/>
        <end position="364"/>
    </location>
</feature>
<keyword evidence="2" id="KW-0812">Transmembrane</keyword>
<dbReference type="Gene3D" id="3.40.50.300">
    <property type="entry name" value="P-loop containing nucleotide triphosphate hydrolases"/>
    <property type="match status" value="2"/>
</dbReference>
<evidence type="ECO:0000256" key="2">
    <source>
        <dbReference type="SAM" id="Phobius"/>
    </source>
</evidence>
<dbReference type="SUPFAM" id="SSF52540">
    <property type="entry name" value="P-loop containing nucleoside triphosphate hydrolases"/>
    <property type="match status" value="2"/>
</dbReference>
<feature type="domain" description="Rad50/SbcC-type AAA" evidence="3">
    <location>
        <begin position="7"/>
        <end position="256"/>
    </location>
</feature>
<evidence type="ECO:0000313" key="4">
    <source>
        <dbReference type="EMBL" id="SHK19675.1"/>
    </source>
</evidence>
<proteinExistence type="predicted"/>
<dbReference type="RefSeq" id="WP_073110808.1">
    <property type="nucleotide sequence ID" value="NZ_FQZY01000034.1"/>
</dbReference>
<accession>A0A1M6QHN5</accession>
<organism evidence="4 5">
    <name type="scientific">Hespellia stercorisuis DSM 15480</name>
    <dbReference type="NCBI Taxonomy" id="1121950"/>
    <lineage>
        <taxon>Bacteria</taxon>
        <taxon>Bacillati</taxon>
        <taxon>Bacillota</taxon>
        <taxon>Clostridia</taxon>
        <taxon>Lachnospirales</taxon>
        <taxon>Lachnospiraceae</taxon>
        <taxon>Hespellia</taxon>
    </lineage>
</organism>
<dbReference type="PANTHER" id="PTHR41259">
    <property type="entry name" value="DOUBLE-STRAND BREAK REPAIR RAD50 ATPASE, PUTATIVE-RELATED"/>
    <property type="match status" value="1"/>
</dbReference>
<keyword evidence="2" id="KW-1133">Transmembrane helix</keyword>